<dbReference type="GO" id="GO:0071949">
    <property type="term" value="F:FAD binding"/>
    <property type="evidence" value="ECO:0007669"/>
    <property type="project" value="InterPro"/>
</dbReference>
<feature type="binding site" evidence="6">
    <location>
        <position position="227"/>
    </location>
    <ligand>
        <name>D-dopa</name>
        <dbReference type="ChEBI" id="CHEBI:149689"/>
    </ligand>
</feature>
<dbReference type="Gene3D" id="3.40.50.720">
    <property type="entry name" value="NAD(P)-binding Rossmann-like Domain"/>
    <property type="match status" value="1"/>
</dbReference>
<evidence type="ECO:0000256" key="3">
    <source>
        <dbReference type="ARBA" id="ARBA00022630"/>
    </source>
</evidence>
<keyword evidence="4 6" id="KW-0274">FAD</keyword>
<dbReference type="GO" id="GO:0005737">
    <property type="term" value="C:cytoplasm"/>
    <property type="evidence" value="ECO:0007669"/>
    <property type="project" value="TreeGrafter"/>
</dbReference>
<gene>
    <name evidence="8" type="ORF">NADFUDRAFT_43371</name>
</gene>
<feature type="binding site" evidence="6">
    <location>
        <position position="287"/>
    </location>
    <ligand>
        <name>D-dopa</name>
        <dbReference type="ChEBI" id="CHEBI:149689"/>
    </ligand>
</feature>
<evidence type="ECO:0000256" key="4">
    <source>
        <dbReference type="ARBA" id="ARBA00022827"/>
    </source>
</evidence>
<reference evidence="8 9" key="1">
    <citation type="journal article" date="2016" name="Proc. Natl. Acad. Sci. U.S.A.">
        <title>Comparative genomics of biotechnologically important yeasts.</title>
        <authorList>
            <person name="Riley R."/>
            <person name="Haridas S."/>
            <person name="Wolfe K.H."/>
            <person name="Lopes M.R."/>
            <person name="Hittinger C.T."/>
            <person name="Goeker M."/>
            <person name="Salamov A.A."/>
            <person name="Wisecaver J.H."/>
            <person name="Long T.M."/>
            <person name="Calvey C.H."/>
            <person name="Aerts A.L."/>
            <person name="Barry K.W."/>
            <person name="Choi C."/>
            <person name="Clum A."/>
            <person name="Coughlan A.Y."/>
            <person name="Deshpande S."/>
            <person name="Douglass A.P."/>
            <person name="Hanson S.J."/>
            <person name="Klenk H.-P."/>
            <person name="LaButti K.M."/>
            <person name="Lapidus A."/>
            <person name="Lindquist E.A."/>
            <person name="Lipzen A.M."/>
            <person name="Meier-Kolthoff J.P."/>
            <person name="Ohm R.A."/>
            <person name="Otillar R.P."/>
            <person name="Pangilinan J.L."/>
            <person name="Peng Y."/>
            <person name="Rokas A."/>
            <person name="Rosa C.A."/>
            <person name="Scheuner C."/>
            <person name="Sibirny A.A."/>
            <person name="Slot J.C."/>
            <person name="Stielow J.B."/>
            <person name="Sun H."/>
            <person name="Kurtzman C.P."/>
            <person name="Blackwell M."/>
            <person name="Grigoriev I.V."/>
            <person name="Jeffries T.W."/>
        </authorList>
    </citation>
    <scope>NUCLEOTIDE SEQUENCE [LARGE SCALE GENOMIC DNA]</scope>
    <source>
        <strain evidence="8 9">DSM 6958</strain>
    </source>
</reference>
<dbReference type="GO" id="GO:0003884">
    <property type="term" value="F:D-amino-acid oxidase activity"/>
    <property type="evidence" value="ECO:0007669"/>
    <property type="project" value="EnsemblFungi"/>
</dbReference>
<dbReference type="AlphaFoldDB" id="A0A1E3PG34"/>
<comment type="similarity">
    <text evidence="2">Belongs to the DAMOX/DASOX family.</text>
</comment>
<dbReference type="PANTHER" id="PTHR11530:SF11">
    <property type="entry name" value="D-ASPARTATE OXIDASE"/>
    <property type="match status" value="1"/>
</dbReference>
<dbReference type="SUPFAM" id="SSF54373">
    <property type="entry name" value="FAD-linked reductases, C-terminal domain"/>
    <property type="match status" value="1"/>
</dbReference>
<accession>A0A1E3PG34</accession>
<dbReference type="Proteomes" id="UP000095009">
    <property type="component" value="Unassembled WGS sequence"/>
</dbReference>
<comment type="cofactor">
    <cofactor evidence="1 6">
        <name>FAD</name>
        <dbReference type="ChEBI" id="CHEBI:57692"/>
    </cofactor>
</comment>
<keyword evidence="9" id="KW-1185">Reference proteome</keyword>
<evidence type="ECO:0000256" key="6">
    <source>
        <dbReference type="PIRSR" id="PIRSR000189-1"/>
    </source>
</evidence>
<feature type="binding site" evidence="6">
    <location>
        <begin position="46"/>
        <end position="47"/>
    </location>
    <ligand>
        <name>FAD</name>
        <dbReference type="ChEBI" id="CHEBI:57692"/>
    </ligand>
</feature>
<proteinExistence type="inferred from homology"/>
<protein>
    <submittedName>
        <fullName evidence="8">D-amino acid oxidase</fullName>
    </submittedName>
</protein>
<keyword evidence="3" id="KW-0285">Flavoprotein</keyword>
<dbReference type="Pfam" id="PF01266">
    <property type="entry name" value="DAO"/>
    <property type="match status" value="1"/>
</dbReference>
<feature type="domain" description="FAD dependent oxidoreductase" evidence="7">
    <location>
        <begin position="5"/>
        <end position="325"/>
    </location>
</feature>
<dbReference type="SUPFAM" id="SSF51971">
    <property type="entry name" value="Nucleotide-binding domain"/>
    <property type="match status" value="1"/>
</dbReference>
<dbReference type="PIRSF" id="PIRSF000189">
    <property type="entry name" value="D-aa_oxidase"/>
    <property type="match status" value="1"/>
</dbReference>
<evidence type="ECO:0000259" key="7">
    <source>
        <dbReference type="Pfam" id="PF01266"/>
    </source>
</evidence>
<feature type="binding site" evidence="6">
    <location>
        <position position="315"/>
    </location>
    <ligand>
        <name>D-dopa</name>
        <dbReference type="ChEBI" id="CHEBI:149689"/>
    </ligand>
</feature>
<evidence type="ECO:0000256" key="1">
    <source>
        <dbReference type="ARBA" id="ARBA00001974"/>
    </source>
</evidence>
<dbReference type="InterPro" id="IPR023209">
    <property type="entry name" value="DAO"/>
</dbReference>
<dbReference type="Gene3D" id="3.30.9.10">
    <property type="entry name" value="D-Amino Acid Oxidase, subunit A, domain 2"/>
    <property type="match status" value="1"/>
</dbReference>
<dbReference type="EMBL" id="KV454412">
    <property type="protein sequence ID" value="ODQ64369.1"/>
    <property type="molecule type" value="Genomic_DNA"/>
</dbReference>
<dbReference type="PANTHER" id="PTHR11530">
    <property type="entry name" value="D-AMINO ACID OXIDASE"/>
    <property type="match status" value="1"/>
</dbReference>
<dbReference type="STRING" id="857566.A0A1E3PG34"/>
<evidence type="ECO:0000256" key="2">
    <source>
        <dbReference type="ARBA" id="ARBA00006730"/>
    </source>
</evidence>
<dbReference type="InterPro" id="IPR006076">
    <property type="entry name" value="FAD-dep_OxRdtase"/>
</dbReference>
<name>A0A1E3PG34_9ASCO</name>
<sequence length="338" mass="37726">MGNKTVIVGAGIIGMYTALQLAGRGEAKNITIIGEYLPGDSSIKYTSPWAGGNFSAISGNDDDTLEFDKVSFFHLRGLFDRFGLEAGLKMLPSTEYWDFLPEKKKIDSLMSYIPDLCIIPKSDLIPGTVFGVKYTTYNFNCPRFLEFLYRHLQSQGVTFLRKKLAHISEAWISPCTKTVYNCSGIGARHLPGIEDQKVYPTRGQIAIVRAPEVQENRMRWGIDYATYIIPRPNSNGNVVLGGFLQKGNWSSDTYSYEREDIFERTAALMPELKTKIKEVLREAAGLRPSREGGVRIEREDLSDGRVIIHNYGASGTGYQSGFGMSMRAINLATNQSKL</sequence>
<evidence type="ECO:0000313" key="9">
    <source>
        <dbReference type="Proteomes" id="UP000095009"/>
    </source>
</evidence>
<dbReference type="GO" id="GO:0019478">
    <property type="term" value="P:D-amino acid catabolic process"/>
    <property type="evidence" value="ECO:0007669"/>
    <property type="project" value="TreeGrafter"/>
</dbReference>
<evidence type="ECO:0000313" key="8">
    <source>
        <dbReference type="EMBL" id="ODQ64369.1"/>
    </source>
</evidence>
<dbReference type="OrthoDB" id="2015447at2759"/>
<evidence type="ECO:0000256" key="5">
    <source>
        <dbReference type="ARBA" id="ARBA00023002"/>
    </source>
</evidence>
<keyword evidence="5" id="KW-0560">Oxidoreductase</keyword>
<organism evidence="8 9">
    <name type="scientific">Nadsonia fulvescens var. elongata DSM 6958</name>
    <dbReference type="NCBI Taxonomy" id="857566"/>
    <lineage>
        <taxon>Eukaryota</taxon>
        <taxon>Fungi</taxon>
        <taxon>Dikarya</taxon>
        <taxon>Ascomycota</taxon>
        <taxon>Saccharomycotina</taxon>
        <taxon>Dipodascomycetes</taxon>
        <taxon>Dipodascales</taxon>
        <taxon>Dipodascales incertae sedis</taxon>
        <taxon>Nadsonia</taxon>
    </lineage>
</organism>